<dbReference type="AlphaFoldDB" id="A0A4W3K1W8"/>
<reference evidence="3" key="1">
    <citation type="journal article" date="2006" name="Science">
        <title>Ancient noncoding elements conserved in the human genome.</title>
        <authorList>
            <person name="Venkatesh B."/>
            <person name="Kirkness E.F."/>
            <person name="Loh Y.H."/>
            <person name="Halpern A.L."/>
            <person name="Lee A.P."/>
            <person name="Johnson J."/>
            <person name="Dandona N."/>
            <person name="Viswanathan L.D."/>
            <person name="Tay A."/>
            <person name="Venter J.C."/>
            <person name="Strausberg R.L."/>
            <person name="Brenner S."/>
        </authorList>
    </citation>
    <scope>NUCLEOTIDE SEQUENCE [LARGE SCALE GENOMIC DNA]</scope>
</reference>
<dbReference type="GO" id="GO:0008199">
    <property type="term" value="F:ferric iron binding"/>
    <property type="evidence" value="ECO:0007669"/>
    <property type="project" value="InterPro"/>
</dbReference>
<dbReference type="GO" id="GO:0008198">
    <property type="term" value="F:ferrous iron binding"/>
    <property type="evidence" value="ECO:0007669"/>
    <property type="project" value="TreeGrafter"/>
</dbReference>
<keyword evidence="3" id="KW-1185">Reference proteome</keyword>
<dbReference type="GO" id="GO:0006826">
    <property type="term" value="P:iron ion transport"/>
    <property type="evidence" value="ECO:0007669"/>
    <property type="project" value="InterPro"/>
</dbReference>
<reference evidence="3" key="2">
    <citation type="journal article" date="2007" name="PLoS Biol.">
        <title>Survey sequencing and comparative analysis of the elephant shark (Callorhinchus milii) genome.</title>
        <authorList>
            <person name="Venkatesh B."/>
            <person name="Kirkness E.F."/>
            <person name="Loh Y.H."/>
            <person name="Halpern A.L."/>
            <person name="Lee A.P."/>
            <person name="Johnson J."/>
            <person name="Dandona N."/>
            <person name="Viswanathan L.D."/>
            <person name="Tay A."/>
            <person name="Venter J.C."/>
            <person name="Strausberg R.L."/>
            <person name="Brenner S."/>
        </authorList>
    </citation>
    <scope>NUCLEOTIDE SEQUENCE [LARGE SCALE GENOMIC DNA]</scope>
</reference>
<accession>A0A4W3K1W8</accession>
<organism evidence="2 3">
    <name type="scientific">Callorhinchus milii</name>
    <name type="common">Ghost shark</name>
    <dbReference type="NCBI Taxonomy" id="7868"/>
    <lineage>
        <taxon>Eukaryota</taxon>
        <taxon>Metazoa</taxon>
        <taxon>Chordata</taxon>
        <taxon>Craniata</taxon>
        <taxon>Vertebrata</taxon>
        <taxon>Chondrichthyes</taxon>
        <taxon>Holocephali</taxon>
        <taxon>Chimaeriformes</taxon>
        <taxon>Callorhinchidae</taxon>
        <taxon>Callorhinchus</taxon>
    </lineage>
</organism>
<dbReference type="GO" id="GO:0006879">
    <property type="term" value="P:intracellular iron ion homeostasis"/>
    <property type="evidence" value="ECO:0007669"/>
    <property type="project" value="InterPro"/>
</dbReference>
<dbReference type="Gene3D" id="1.20.1260.10">
    <property type="match status" value="2"/>
</dbReference>
<proteinExistence type="predicted"/>
<keyword evidence="1" id="KW-0479">Metal-binding</keyword>
<dbReference type="SUPFAM" id="SSF47240">
    <property type="entry name" value="Ferritin-like"/>
    <property type="match status" value="2"/>
</dbReference>
<dbReference type="InParanoid" id="A0A4W3K1W8"/>
<evidence type="ECO:0008006" key="4">
    <source>
        <dbReference type="Google" id="ProtNLM"/>
    </source>
</evidence>
<dbReference type="OMA" id="YHENCEA"/>
<reference evidence="2" key="5">
    <citation type="submission" date="2025-09" db="UniProtKB">
        <authorList>
            <consortium name="Ensembl"/>
        </authorList>
    </citation>
    <scope>IDENTIFICATION</scope>
</reference>
<feature type="binding site" evidence="1">
    <location>
        <position position="24"/>
    </location>
    <ligand>
        <name>Fe cation</name>
        <dbReference type="ChEBI" id="CHEBI:24875"/>
        <label>1</label>
    </ligand>
</feature>
<evidence type="ECO:0000256" key="1">
    <source>
        <dbReference type="PIRSR" id="PIRSR601519-1"/>
    </source>
</evidence>
<dbReference type="Ensembl" id="ENSCMIT00000038437.1">
    <property type="protein sequence ID" value="ENSCMIP00000037890.1"/>
    <property type="gene ID" value="ENSCMIG00000015935.1"/>
</dbReference>
<dbReference type="GO" id="GO:0005737">
    <property type="term" value="C:cytoplasm"/>
    <property type="evidence" value="ECO:0007669"/>
    <property type="project" value="TreeGrafter"/>
</dbReference>
<dbReference type="InterPro" id="IPR001519">
    <property type="entry name" value="Ferritin"/>
</dbReference>
<evidence type="ECO:0000313" key="3">
    <source>
        <dbReference type="Proteomes" id="UP000314986"/>
    </source>
</evidence>
<reference evidence="3" key="3">
    <citation type="journal article" date="2014" name="Nature">
        <title>Elephant shark genome provides unique insights into gnathostome evolution.</title>
        <authorList>
            <consortium name="International Elephant Shark Genome Sequencing Consortium"/>
            <person name="Venkatesh B."/>
            <person name="Lee A.P."/>
            <person name="Ravi V."/>
            <person name="Maurya A.K."/>
            <person name="Lian M.M."/>
            <person name="Swann J.B."/>
            <person name="Ohta Y."/>
            <person name="Flajnik M.F."/>
            <person name="Sutoh Y."/>
            <person name="Kasahara M."/>
            <person name="Hoon S."/>
            <person name="Gangu V."/>
            <person name="Roy S.W."/>
            <person name="Irimia M."/>
            <person name="Korzh V."/>
            <person name="Kondrychyn I."/>
            <person name="Lim Z.W."/>
            <person name="Tay B.H."/>
            <person name="Tohari S."/>
            <person name="Kong K.W."/>
            <person name="Ho S."/>
            <person name="Lorente-Galdos B."/>
            <person name="Quilez J."/>
            <person name="Marques-Bonet T."/>
            <person name="Raney B.J."/>
            <person name="Ingham P.W."/>
            <person name="Tay A."/>
            <person name="Hillier L.W."/>
            <person name="Minx P."/>
            <person name="Boehm T."/>
            <person name="Wilson R.K."/>
            <person name="Brenner S."/>
            <person name="Warren W.C."/>
        </authorList>
    </citation>
    <scope>NUCLEOTIDE SEQUENCE [LARGE SCALE GENOMIC DNA]</scope>
</reference>
<dbReference type="Proteomes" id="UP000314986">
    <property type="component" value="Unassembled WGS sequence"/>
</dbReference>
<reference evidence="2" key="4">
    <citation type="submission" date="2025-08" db="UniProtKB">
        <authorList>
            <consortium name="Ensembl"/>
        </authorList>
    </citation>
    <scope>IDENTIFICATION</scope>
</reference>
<dbReference type="PANTHER" id="PTHR11431">
    <property type="entry name" value="FERRITIN"/>
    <property type="match status" value="1"/>
</dbReference>
<dbReference type="STRING" id="7868.ENSCMIP00000037890"/>
<name>A0A4W3K1W8_CALMI</name>
<protein>
    <recommendedName>
        <fullName evidence="4">Ferritin</fullName>
    </recommendedName>
</protein>
<dbReference type="PANTHER" id="PTHR11431:SF37">
    <property type="entry name" value="FERRITIN HEAVY CHAIN"/>
    <property type="match status" value="1"/>
</dbReference>
<sequence>MVSQVSQNYYTDYEAAVNKQINLELYSSYLYLSMLIKKLRDYITSLKYLGTPGNGMDEYLFDKHTLGESFGEI</sequence>
<keyword evidence="1" id="KW-0408">Iron</keyword>
<dbReference type="InterPro" id="IPR009078">
    <property type="entry name" value="Ferritin-like_SF"/>
</dbReference>
<evidence type="ECO:0000313" key="2">
    <source>
        <dbReference type="Ensembl" id="ENSCMIP00000037890.1"/>
    </source>
</evidence>
<dbReference type="GeneTree" id="ENSGT01030000236193"/>
<dbReference type="InterPro" id="IPR012347">
    <property type="entry name" value="Ferritin-like"/>
</dbReference>